<dbReference type="PANTHER" id="PTHR13016">
    <property type="entry name" value="AMMECR1 HOMOLOG"/>
    <property type="match status" value="1"/>
</dbReference>
<evidence type="ECO:0000313" key="4">
    <source>
        <dbReference type="EnsemblFungi" id="EJT76577"/>
    </source>
</evidence>
<feature type="domain" description="AMMECR1" evidence="2">
    <location>
        <begin position="80"/>
        <end position="279"/>
    </location>
</feature>
<reference evidence="4" key="4">
    <citation type="journal article" date="2015" name="G3 (Bethesda)">
        <title>Genome sequences of three phytopathogenic species of the Magnaporthaceae family of fungi.</title>
        <authorList>
            <person name="Okagaki L.H."/>
            <person name="Nunes C.C."/>
            <person name="Sailsbery J."/>
            <person name="Clay B."/>
            <person name="Brown D."/>
            <person name="John T."/>
            <person name="Oh Y."/>
            <person name="Young N."/>
            <person name="Fitzgerald M."/>
            <person name="Haas B.J."/>
            <person name="Zeng Q."/>
            <person name="Young S."/>
            <person name="Adiconis X."/>
            <person name="Fan L."/>
            <person name="Levin J.Z."/>
            <person name="Mitchell T.K."/>
            <person name="Okubara P.A."/>
            <person name="Farman M.L."/>
            <person name="Kohn L.M."/>
            <person name="Birren B."/>
            <person name="Ma L.-J."/>
            <person name="Dean R.A."/>
        </authorList>
    </citation>
    <scope>NUCLEOTIDE SEQUENCE</scope>
    <source>
        <strain evidence="4">R3-111a-1</strain>
    </source>
</reference>
<organism evidence="3">
    <name type="scientific">Gaeumannomyces tritici (strain R3-111a-1)</name>
    <name type="common">Wheat and barley take-all root rot fungus</name>
    <name type="synonym">Gaeumannomyces graminis var. tritici</name>
    <dbReference type="NCBI Taxonomy" id="644352"/>
    <lineage>
        <taxon>Eukaryota</taxon>
        <taxon>Fungi</taxon>
        <taxon>Dikarya</taxon>
        <taxon>Ascomycota</taxon>
        <taxon>Pezizomycotina</taxon>
        <taxon>Sordariomycetes</taxon>
        <taxon>Sordariomycetidae</taxon>
        <taxon>Magnaporthales</taxon>
        <taxon>Magnaporthaceae</taxon>
        <taxon>Gaeumannomyces</taxon>
    </lineage>
</organism>
<feature type="region of interest" description="Disordered" evidence="1">
    <location>
        <begin position="69"/>
        <end position="125"/>
    </location>
</feature>
<reference evidence="5" key="1">
    <citation type="submission" date="2010-07" db="EMBL/GenBank/DDBJ databases">
        <title>The genome sequence of Gaeumannomyces graminis var. tritici strain R3-111a-1.</title>
        <authorList>
            <consortium name="The Broad Institute Genome Sequencing Platform"/>
            <person name="Ma L.-J."/>
            <person name="Dead R."/>
            <person name="Young S."/>
            <person name="Zeng Q."/>
            <person name="Koehrsen M."/>
            <person name="Alvarado L."/>
            <person name="Berlin A."/>
            <person name="Chapman S.B."/>
            <person name="Chen Z."/>
            <person name="Freedman E."/>
            <person name="Gellesch M."/>
            <person name="Goldberg J."/>
            <person name="Griggs A."/>
            <person name="Gujja S."/>
            <person name="Heilman E.R."/>
            <person name="Heiman D."/>
            <person name="Hepburn T."/>
            <person name="Howarth C."/>
            <person name="Jen D."/>
            <person name="Larson L."/>
            <person name="Mehta T."/>
            <person name="Neiman D."/>
            <person name="Pearson M."/>
            <person name="Roberts A."/>
            <person name="Saif S."/>
            <person name="Shea T."/>
            <person name="Shenoy N."/>
            <person name="Sisk P."/>
            <person name="Stolte C."/>
            <person name="Sykes S."/>
            <person name="Walk T."/>
            <person name="White J."/>
            <person name="Yandava C."/>
            <person name="Haas B."/>
            <person name="Nusbaum C."/>
            <person name="Birren B."/>
        </authorList>
    </citation>
    <scope>NUCLEOTIDE SEQUENCE [LARGE SCALE GENOMIC DNA]</scope>
    <source>
        <strain evidence="5">R3-111a-1</strain>
    </source>
</reference>
<dbReference type="InterPro" id="IPR023473">
    <property type="entry name" value="AMMECR1"/>
</dbReference>
<keyword evidence="5" id="KW-1185">Reference proteome</keyword>
<reference evidence="4" key="5">
    <citation type="submission" date="2018-04" db="UniProtKB">
        <authorList>
            <consortium name="EnsemblFungi"/>
        </authorList>
    </citation>
    <scope>IDENTIFICATION</scope>
    <source>
        <strain evidence="4">R3-111a-1</strain>
    </source>
</reference>
<dbReference type="InterPro" id="IPR002733">
    <property type="entry name" value="AMMECR1_domain"/>
</dbReference>
<proteinExistence type="predicted"/>
<dbReference type="GeneID" id="20346953"/>
<dbReference type="SUPFAM" id="SSF143447">
    <property type="entry name" value="AMMECR1-like"/>
    <property type="match status" value="1"/>
</dbReference>
<dbReference type="Gene3D" id="3.30.700.20">
    <property type="entry name" value="Hypothetical protein ph0010, domain 1"/>
    <property type="match status" value="1"/>
</dbReference>
<dbReference type="RefSeq" id="XP_009222577.1">
    <property type="nucleotide sequence ID" value="XM_009224313.1"/>
</dbReference>
<dbReference type="STRING" id="644352.J3NYZ4"/>
<dbReference type="eggNOG" id="KOG3274">
    <property type="taxonomic scope" value="Eukaryota"/>
</dbReference>
<dbReference type="EMBL" id="GL385397">
    <property type="protein sequence ID" value="EJT76577.1"/>
    <property type="molecule type" value="Genomic_DNA"/>
</dbReference>
<feature type="compositionally biased region" description="Low complexity" evidence="1">
    <location>
        <begin position="69"/>
        <end position="93"/>
    </location>
</feature>
<dbReference type="PROSITE" id="PS51112">
    <property type="entry name" value="AMMECR1"/>
    <property type="match status" value="1"/>
</dbReference>
<dbReference type="FunCoup" id="J3NYZ4">
    <property type="interactions" value="1048"/>
</dbReference>
<accession>J3NYZ4</accession>
<dbReference type="InterPro" id="IPR036071">
    <property type="entry name" value="AMMECR1_dom_sf"/>
</dbReference>
<dbReference type="InterPro" id="IPR027485">
    <property type="entry name" value="AMMECR1_N"/>
</dbReference>
<evidence type="ECO:0000256" key="1">
    <source>
        <dbReference type="SAM" id="MobiDB-lite"/>
    </source>
</evidence>
<gene>
    <name evidence="4" type="primary">20346953</name>
    <name evidence="3" type="ORF">GGTG_06495</name>
</gene>
<reference evidence="3" key="2">
    <citation type="submission" date="2010-07" db="EMBL/GenBank/DDBJ databases">
        <authorList>
            <consortium name="The Broad Institute Genome Sequencing Platform"/>
            <consortium name="Broad Institute Genome Sequencing Center for Infectious Disease"/>
            <person name="Ma L.-J."/>
            <person name="Dead R."/>
            <person name="Young S."/>
            <person name="Zeng Q."/>
            <person name="Koehrsen M."/>
            <person name="Alvarado L."/>
            <person name="Berlin A."/>
            <person name="Chapman S.B."/>
            <person name="Chen Z."/>
            <person name="Freedman E."/>
            <person name="Gellesch M."/>
            <person name="Goldberg J."/>
            <person name="Griggs A."/>
            <person name="Gujja S."/>
            <person name="Heilman E.R."/>
            <person name="Heiman D."/>
            <person name="Hepburn T."/>
            <person name="Howarth C."/>
            <person name="Jen D."/>
            <person name="Larson L."/>
            <person name="Mehta T."/>
            <person name="Neiman D."/>
            <person name="Pearson M."/>
            <person name="Roberts A."/>
            <person name="Saif S."/>
            <person name="Shea T."/>
            <person name="Shenoy N."/>
            <person name="Sisk P."/>
            <person name="Stolte C."/>
            <person name="Sykes S."/>
            <person name="Walk T."/>
            <person name="White J."/>
            <person name="Yandava C."/>
            <person name="Haas B."/>
            <person name="Nusbaum C."/>
            <person name="Birren B."/>
        </authorList>
    </citation>
    <scope>NUCLEOTIDE SEQUENCE</scope>
    <source>
        <strain evidence="3">R3-111a-1</strain>
    </source>
</reference>
<dbReference type="OrthoDB" id="24630at2759"/>
<dbReference type="NCBIfam" id="TIGR00296">
    <property type="entry name" value="TIGR00296 family protein"/>
    <property type="match status" value="1"/>
</dbReference>
<protein>
    <recommendedName>
        <fullName evidence="2">AMMECR1 domain-containing protein</fullName>
    </recommendedName>
</protein>
<dbReference type="PANTHER" id="PTHR13016:SF0">
    <property type="entry name" value="AMME SYNDROME CANDIDATE GENE 1 PROTEIN"/>
    <property type="match status" value="1"/>
</dbReference>
<evidence type="ECO:0000259" key="2">
    <source>
        <dbReference type="PROSITE" id="PS51112"/>
    </source>
</evidence>
<dbReference type="Proteomes" id="UP000006039">
    <property type="component" value="Unassembled WGS sequence"/>
</dbReference>
<dbReference type="AlphaFoldDB" id="J3NYZ4"/>
<name>J3NYZ4_GAET3</name>
<dbReference type="Pfam" id="PF01871">
    <property type="entry name" value="AMMECR1"/>
    <property type="match status" value="1"/>
</dbReference>
<feature type="compositionally biased region" description="Low complexity" evidence="1">
    <location>
        <begin position="103"/>
        <end position="112"/>
    </location>
</feature>
<reference evidence="3" key="3">
    <citation type="submission" date="2010-09" db="EMBL/GenBank/DDBJ databases">
        <title>Annotation of Gaeumannomyces graminis var. tritici R3-111a-1.</title>
        <authorList>
            <consortium name="The Broad Institute Genome Sequencing Platform"/>
            <person name="Ma L.-J."/>
            <person name="Dead R."/>
            <person name="Young S.K."/>
            <person name="Zeng Q."/>
            <person name="Gargeya S."/>
            <person name="Fitzgerald M."/>
            <person name="Haas B."/>
            <person name="Abouelleil A."/>
            <person name="Alvarado L."/>
            <person name="Arachchi H.M."/>
            <person name="Berlin A."/>
            <person name="Brown A."/>
            <person name="Chapman S.B."/>
            <person name="Chen Z."/>
            <person name="Dunbar C."/>
            <person name="Freedman E."/>
            <person name="Gearin G."/>
            <person name="Gellesch M."/>
            <person name="Goldberg J."/>
            <person name="Griggs A."/>
            <person name="Gujja S."/>
            <person name="Heiman D."/>
            <person name="Howarth C."/>
            <person name="Larson L."/>
            <person name="Lui A."/>
            <person name="MacDonald P.J.P."/>
            <person name="Mehta T."/>
            <person name="Montmayeur A."/>
            <person name="Murphy C."/>
            <person name="Neiman D."/>
            <person name="Pearson M."/>
            <person name="Priest M."/>
            <person name="Roberts A."/>
            <person name="Saif S."/>
            <person name="Shea T."/>
            <person name="Shenoy N."/>
            <person name="Sisk P."/>
            <person name="Stolte C."/>
            <person name="Sykes S."/>
            <person name="Yandava C."/>
            <person name="Wortman J."/>
            <person name="Nusbaum C."/>
            <person name="Birren B."/>
        </authorList>
    </citation>
    <scope>NUCLEOTIDE SEQUENCE</scope>
    <source>
        <strain evidence="3">R3-111a-1</strain>
    </source>
</reference>
<sequence length="289" mass="30922">MATTEHCLFCFETLAAHLGGREPLSLAEVQKSWAAYAATADGAKSAAAAAPKQIPALRRLAAAAAAVSPSGASSSSSAGSSTTSLSADTAATTPNNNSGDQLAATTTTEAASSPPPPPPAESPLFVTWNTTSARHGPSLRGCIGTFEAQPLEEGLSAYALTAALHDTRFDPVRARELPSLEAAVTLLTDFEDADDADDWELGTHGLRVSFHHHGRRYGATYLPDVAPEQGWGKEETVVSLMRKAGWMGRKDRWRDVELKVVRYQGRKKSVGYETYKRWRDWADKNEPAP</sequence>
<evidence type="ECO:0000313" key="3">
    <source>
        <dbReference type="EMBL" id="EJT76577.1"/>
    </source>
</evidence>
<evidence type="ECO:0000313" key="5">
    <source>
        <dbReference type="Proteomes" id="UP000006039"/>
    </source>
</evidence>
<dbReference type="EnsemblFungi" id="EJT76577">
    <property type="protein sequence ID" value="EJT76577"/>
    <property type="gene ID" value="GGTG_06495"/>
</dbReference>
<dbReference type="HOGENOM" id="CLU_052828_2_1_1"/>
<dbReference type="VEuPathDB" id="FungiDB:GGTG_06495"/>